<dbReference type="InterPro" id="IPR008428">
    <property type="entry name" value="Chond_GalNAc"/>
</dbReference>
<name>A0ABM0GV79_SACKO</name>
<evidence type="ECO:0000313" key="12">
    <source>
        <dbReference type="RefSeq" id="XP_002738034.1"/>
    </source>
</evidence>
<evidence type="ECO:0000256" key="6">
    <source>
        <dbReference type="ARBA" id="ARBA00022989"/>
    </source>
</evidence>
<gene>
    <name evidence="12" type="primary">LOC100368195</name>
</gene>
<evidence type="ECO:0000256" key="7">
    <source>
        <dbReference type="ARBA" id="ARBA00023034"/>
    </source>
</evidence>
<keyword evidence="8" id="KW-0472">Membrane</keyword>
<evidence type="ECO:0000313" key="11">
    <source>
        <dbReference type="Proteomes" id="UP000694865"/>
    </source>
</evidence>
<keyword evidence="6" id="KW-1133">Transmembrane helix</keyword>
<dbReference type="RefSeq" id="XP_002738034.1">
    <property type="nucleotide sequence ID" value="XM_002737988.2"/>
</dbReference>
<dbReference type="PANTHER" id="PTHR12369">
    <property type="entry name" value="CHONDROITIN SYNTHASE"/>
    <property type="match status" value="1"/>
</dbReference>
<dbReference type="InterPro" id="IPR029044">
    <property type="entry name" value="Nucleotide-diphossugar_trans"/>
</dbReference>
<dbReference type="Proteomes" id="UP000694865">
    <property type="component" value="Unplaced"/>
</dbReference>
<evidence type="ECO:0000256" key="5">
    <source>
        <dbReference type="ARBA" id="ARBA00022968"/>
    </source>
</evidence>
<reference evidence="12" key="1">
    <citation type="submission" date="2025-08" db="UniProtKB">
        <authorList>
            <consortium name="RefSeq"/>
        </authorList>
    </citation>
    <scope>IDENTIFICATION</scope>
    <source>
        <tissue evidence="12">Testes</tissue>
    </source>
</reference>
<evidence type="ECO:0000256" key="3">
    <source>
        <dbReference type="ARBA" id="ARBA00022679"/>
    </source>
</evidence>
<keyword evidence="4" id="KW-0812">Transmembrane</keyword>
<dbReference type="GeneID" id="100368195"/>
<dbReference type="Pfam" id="PF05679">
    <property type="entry name" value="CHGN"/>
    <property type="match status" value="1"/>
</dbReference>
<comment type="similarity">
    <text evidence="2 9">Belongs to the chondroitin N-acetylgalactosaminyltransferase family.</text>
</comment>
<feature type="coiled-coil region" evidence="10">
    <location>
        <begin position="8"/>
        <end position="35"/>
    </location>
</feature>
<evidence type="ECO:0000256" key="1">
    <source>
        <dbReference type="ARBA" id="ARBA00004447"/>
    </source>
</evidence>
<dbReference type="SUPFAM" id="SSF53448">
    <property type="entry name" value="Nucleotide-diphospho-sugar transferases"/>
    <property type="match status" value="1"/>
</dbReference>
<accession>A0ABM0GV79</accession>
<evidence type="ECO:0000256" key="9">
    <source>
        <dbReference type="RuleBase" id="RU364016"/>
    </source>
</evidence>
<protein>
    <recommendedName>
        <fullName evidence="9">Hexosyltransferase</fullName>
        <ecNumber evidence="9">2.4.1.-</ecNumber>
    </recommendedName>
</protein>
<proteinExistence type="inferred from homology"/>
<evidence type="ECO:0000256" key="2">
    <source>
        <dbReference type="ARBA" id="ARBA00009239"/>
    </source>
</evidence>
<comment type="subcellular location">
    <subcellularLocation>
        <location evidence="1 9">Golgi apparatus</location>
        <location evidence="1 9">Golgi stack membrane</location>
        <topology evidence="1 9">Single-pass type II membrane protein</topology>
    </subcellularLocation>
</comment>
<keyword evidence="11" id="KW-1185">Reference proteome</keyword>
<keyword evidence="10" id="KW-0175">Coiled coil</keyword>
<dbReference type="EC" id="2.4.1.-" evidence="9"/>
<organism evidence="11 12">
    <name type="scientific">Saccoglossus kowalevskii</name>
    <name type="common">Acorn worm</name>
    <dbReference type="NCBI Taxonomy" id="10224"/>
    <lineage>
        <taxon>Eukaryota</taxon>
        <taxon>Metazoa</taxon>
        <taxon>Hemichordata</taxon>
        <taxon>Enteropneusta</taxon>
        <taxon>Harrimaniidae</taxon>
        <taxon>Saccoglossus</taxon>
    </lineage>
</organism>
<dbReference type="Gene3D" id="3.90.550.10">
    <property type="entry name" value="Spore Coat Polysaccharide Biosynthesis Protein SpsA, Chain A"/>
    <property type="match status" value="1"/>
</dbReference>
<keyword evidence="7 9" id="KW-0333">Golgi apparatus</keyword>
<keyword evidence="3 9" id="KW-0808">Transferase</keyword>
<dbReference type="InterPro" id="IPR051227">
    <property type="entry name" value="CS_glycosyltransferase"/>
</dbReference>
<evidence type="ECO:0000256" key="10">
    <source>
        <dbReference type="SAM" id="Coils"/>
    </source>
</evidence>
<evidence type="ECO:0000256" key="4">
    <source>
        <dbReference type="ARBA" id="ARBA00022692"/>
    </source>
</evidence>
<sequence length="478" mass="55495">MPMKEFYLGQLAEKDEQHRAEVETLKQQITDLKAEIIRQAGAYQQVEENGKQGVELQENKAIAKIDTNYHALNDYMQQQIKKANTHQPMKDEYELNIFNSFTAKLVYHIDGGLAHRPSEKPKADKKDDLVEAVYSALEMLNSEIEDHPVFSVDNFLEGLYRTDQTVGSLYDLLFKSDHDGRYHRIELLRPFAPIQKLRTSVIEPQKQTINMIIPLSGRLEKFYNFMERFEEICIKTDKNVFLTIVYFGQEGLDEIHTTLQGISIKNNYKQFKLINLEGDFSRGRGLEEGVKSWHGENVLLFFCDVDIAFSSDFLERCRIHSQPGKKVYYPIVFSLYNPAIVYEDQVVIPLEEDQLRIHKDTGFWRDFGYGMTCQFRSDFVNIKGFDMDIKGWGMEDVHLYRKYLHSNLSIIRVPDRGIFHLYHIKNCDPELTTEQYKACIGSKALNEASHTQLGMLAFKAELQAQLEQSKAKQVAQQK</sequence>
<dbReference type="PANTHER" id="PTHR12369:SF45">
    <property type="entry name" value="HEXOSYLTRANSFERASE"/>
    <property type="match status" value="1"/>
</dbReference>
<evidence type="ECO:0000256" key="8">
    <source>
        <dbReference type="ARBA" id="ARBA00023136"/>
    </source>
</evidence>
<keyword evidence="5 9" id="KW-0735">Signal-anchor</keyword>